<feature type="region of interest" description="Disordered" evidence="1">
    <location>
        <begin position="59"/>
        <end position="83"/>
    </location>
</feature>
<dbReference type="EMBL" id="CP100355">
    <property type="protein sequence ID" value="UTF54403.1"/>
    <property type="molecule type" value="Genomic_DNA"/>
</dbReference>
<evidence type="ECO:0000256" key="1">
    <source>
        <dbReference type="SAM" id="MobiDB-lite"/>
    </source>
</evidence>
<sequence>MVRDRLVRAMSRARYAAMGAAVGAFLGGLLGKQTASTGAALGALVGATFGEHRPTVQSRFDELKSGSGSNVRGLRSRGTDVEE</sequence>
<dbReference type="Proteomes" id="UP001056855">
    <property type="component" value="Chromosome"/>
</dbReference>
<proteinExistence type="predicted"/>
<dbReference type="AlphaFoldDB" id="A0A9E7SXU0"/>
<reference evidence="3" key="1">
    <citation type="submission" date="2022-06" db="EMBL/GenBank/DDBJ databases">
        <title>Diverse halophilic archaea isolated from saline environments.</title>
        <authorList>
            <person name="Cui H.-L."/>
        </authorList>
    </citation>
    <scope>NUCLEOTIDE SEQUENCE</scope>
    <source>
        <strain evidence="3">WLHS1</strain>
    </source>
</reference>
<feature type="domain" description="YMGG-like Gly-zipper" evidence="2">
    <location>
        <begin position="13"/>
        <end position="50"/>
    </location>
</feature>
<gene>
    <name evidence="3" type="ORF">NGM29_03750</name>
</gene>
<evidence type="ECO:0000259" key="2">
    <source>
        <dbReference type="Pfam" id="PF13441"/>
    </source>
</evidence>
<protein>
    <submittedName>
        <fullName evidence="3">Glycine zipper family protein</fullName>
    </submittedName>
</protein>
<evidence type="ECO:0000313" key="3">
    <source>
        <dbReference type="EMBL" id="UTF54403.1"/>
    </source>
</evidence>
<dbReference type="InterPro" id="IPR027367">
    <property type="entry name" value="Gly-zipper_YMGG"/>
</dbReference>
<name>A0A9E7SXU0_9EURY</name>
<organism evidence="3 4">
    <name type="scientific">Natronosalvus rutilus</name>
    <dbReference type="NCBI Taxonomy" id="2953753"/>
    <lineage>
        <taxon>Archaea</taxon>
        <taxon>Methanobacteriati</taxon>
        <taxon>Methanobacteriota</taxon>
        <taxon>Stenosarchaea group</taxon>
        <taxon>Halobacteria</taxon>
        <taxon>Halobacteriales</taxon>
        <taxon>Natrialbaceae</taxon>
        <taxon>Natronosalvus</taxon>
    </lineage>
</organism>
<keyword evidence="4" id="KW-1185">Reference proteome</keyword>
<dbReference type="KEGG" id="sawl:NGM29_03750"/>
<evidence type="ECO:0000313" key="4">
    <source>
        <dbReference type="Proteomes" id="UP001056855"/>
    </source>
</evidence>
<dbReference type="Pfam" id="PF13441">
    <property type="entry name" value="Gly-zipper_YMGG"/>
    <property type="match status" value="1"/>
</dbReference>
<accession>A0A9E7SXU0</accession>